<keyword evidence="1" id="KW-0472">Membrane</keyword>
<feature type="non-terminal residue" evidence="2">
    <location>
        <position position="1"/>
    </location>
</feature>
<name>A0A0S3SSL8_PHAAN</name>
<keyword evidence="1" id="KW-0812">Transmembrane</keyword>
<evidence type="ECO:0000313" key="2">
    <source>
        <dbReference type="EMBL" id="BAT95871.1"/>
    </source>
</evidence>
<organism evidence="2 3">
    <name type="scientific">Vigna angularis var. angularis</name>
    <dbReference type="NCBI Taxonomy" id="157739"/>
    <lineage>
        <taxon>Eukaryota</taxon>
        <taxon>Viridiplantae</taxon>
        <taxon>Streptophyta</taxon>
        <taxon>Embryophyta</taxon>
        <taxon>Tracheophyta</taxon>
        <taxon>Spermatophyta</taxon>
        <taxon>Magnoliopsida</taxon>
        <taxon>eudicotyledons</taxon>
        <taxon>Gunneridae</taxon>
        <taxon>Pentapetalae</taxon>
        <taxon>rosids</taxon>
        <taxon>fabids</taxon>
        <taxon>Fabales</taxon>
        <taxon>Fabaceae</taxon>
        <taxon>Papilionoideae</taxon>
        <taxon>50 kb inversion clade</taxon>
        <taxon>NPAAA clade</taxon>
        <taxon>indigoferoid/millettioid clade</taxon>
        <taxon>Phaseoleae</taxon>
        <taxon>Vigna</taxon>
    </lineage>
</organism>
<dbReference type="Proteomes" id="UP000291084">
    <property type="component" value="Chromosome 8"/>
</dbReference>
<protein>
    <submittedName>
        <fullName evidence="2">Uncharacterized protein</fullName>
    </submittedName>
</protein>
<dbReference type="AlphaFoldDB" id="A0A0S3SSL8"/>
<gene>
    <name evidence="2" type="primary">Vigan.08G269500</name>
    <name evidence="2" type="ORF">VIGAN_08269500</name>
</gene>
<reference evidence="2 3" key="1">
    <citation type="journal article" date="2015" name="Sci. Rep.">
        <title>The power of single molecule real-time sequencing technology in the de novo assembly of a eukaryotic genome.</title>
        <authorList>
            <person name="Sakai H."/>
            <person name="Naito K."/>
            <person name="Ogiso-Tanaka E."/>
            <person name="Takahashi Y."/>
            <person name="Iseki K."/>
            <person name="Muto C."/>
            <person name="Satou K."/>
            <person name="Teruya K."/>
            <person name="Shiroma A."/>
            <person name="Shimoji M."/>
            <person name="Hirano T."/>
            <person name="Itoh T."/>
            <person name="Kaga A."/>
            <person name="Tomooka N."/>
        </authorList>
    </citation>
    <scope>NUCLEOTIDE SEQUENCE [LARGE SCALE GENOMIC DNA]</scope>
    <source>
        <strain evidence="3">cv. Shumari</strain>
    </source>
</reference>
<evidence type="ECO:0000313" key="3">
    <source>
        <dbReference type="Proteomes" id="UP000291084"/>
    </source>
</evidence>
<proteinExistence type="predicted"/>
<sequence>PFRFTSSHFFVLSFLFPSDVSYSFSFRVSLLPLLLISGASRSVDPDFVWFVFFFIQVGFLHWFSSAFFCNLVW</sequence>
<evidence type="ECO:0000256" key="1">
    <source>
        <dbReference type="SAM" id="Phobius"/>
    </source>
</evidence>
<keyword evidence="1" id="KW-1133">Transmembrane helix</keyword>
<feature type="transmembrane region" description="Helical" evidence="1">
    <location>
        <begin position="47"/>
        <end position="72"/>
    </location>
</feature>
<dbReference type="EMBL" id="AP015041">
    <property type="protein sequence ID" value="BAT95871.1"/>
    <property type="molecule type" value="Genomic_DNA"/>
</dbReference>
<keyword evidence="3" id="KW-1185">Reference proteome</keyword>
<accession>A0A0S3SSL8</accession>